<name>A0A3S7JA36_9PROT</name>
<dbReference type="Gene3D" id="3.40.50.150">
    <property type="entry name" value="Vaccinia Virus protein VP39"/>
    <property type="match status" value="1"/>
</dbReference>
<comment type="similarity">
    <text evidence="5">Belongs to the methyltransferase superfamily. UbiG/COQ3 family.</text>
</comment>
<feature type="binding site" evidence="5">
    <location>
        <position position="88"/>
    </location>
    <ligand>
        <name>S-adenosyl-L-methionine</name>
        <dbReference type="ChEBI" id="CHEBI:59789"/>
    </ligand>
</feature>
<evidence type="ECO:0000256" key="4">
    <source>
        <dbReference type="ARBA" id="ARBA00022691"/>
    </source>
</evidence>
<dbReference type="CDD" id="cd02440">
    <property type="entry name" value="AdoMet_MTases"/>
    <property type="match status" value="1"/>
</dbReference>
<comment type="catalytic activity">
    <reaction evidence="5">
        <text>a 3-(all-trans-polyprenyl)benzene-1,2-diol + S-adenosyl-L-methionine = a 2-methoxy-6-(all-trans-polyprenyl)phenol + S-adenosyl-L-homocysteine + H(+)</text>
        <dbReference type="Rhea" id="RHEA:31411"/>
        <dbReference type="Rhea" id="RHEA-COMP:9550"/>
        <dbReference type="Rhea" id="RHEA-COMP:9551"/>
        <dbReference type="ChEBI" id="CHEBI:15378"/>
        <dbReference type="ChEBI" id="CHEBI:57856"/>
        <dbReference type="ChEBI" id="CHEBI:59789"/>
        <dbReference type="ChEBI" id="CHEBI:62729"/>
        <dbReference type="ChEBI" id="CHEBI:62731"/>
        <dbReference type="EC" id="2.1.1.222"/>
    </reaction>
</comment>
<dbReference type="GO" id="GO:0010420">
    <property type="term" value="F:polyprenyldihydroxybenzoate methyltransferase activity"/>
    <property type="evidence" value="ECO:0007669"/>
    <property type="project" value="InterPro"/>
</dbReference>
<evidence type="ECO:0000313" key="7">
    <source>
        <dbReference type="Proteomes" id="UP000266796"/>
    </source>
</evidence>
<reference evidence="6 7" key="1">
    <citation type="journal article" date="2018" name="Parasitology">
        <title>The reduced genome of Candidatus Kinetoplastibacterium sorsogonicusi, the endosymbiont of Kentomonas sorsogonicus (Trypanosomatidae): loss of the haem-synthesis pathway.</title>
        <authorList>
            <person name="Silva F.M."/>
            <person name="Kostygov A.Y."/>
            <person name="Spodareva V.V."/>
            <person name="Butenko A."/>
            <person name="Tossou R."/>
            <person name="Lukes J."/>
            <person name="Yurchenko V."/>
            <person name="Alves J.M.P."/>
        </authorList>
    </citation>
    <scope>NUCLEOTIDE SEQUENCE [LARGE SCALE GENOMIC DNA]</scope>
    <source>
        <strain evidence="6 7">MF-08</strain>
    </source>
</reference>
<comment type="pathway">
    <text evidence="5">Cofactor biosynthesis; ubiquinone biosynthesis.</text>
</comment>
<feature type="binding site" evidence="5">
    <location>
        <position position="132"/>
    </location>
    <ligand>
        <name>S-adenosyl-L-methionine</name>
        <dbReference type="ChEBI" id="CHEBI:59789"/>
    </ligand>
</feature>
<protein>
    <recommendedName>
        <fullName evidence="5">Ubiquinone biosynthesis O-methyltransferase</fullName>
    </recommendedName>
    <alternativeName>
        <fullName evidence="5">2-polyprenyl-6-hydroxyphenol methylase</fullName>
        <ecNumber evidence="5">2.1.1.222</ecNumber>
    </alternativeName>
    <alternativeName>
        <fullName evidence="5">3-demethylubiquinone 3-O-methyltransferase</fullName>
        <ecNumber evidence="5">2.1.1.64</ecNumber>
    </alternativeName>
</protein>
<dbReference type="Proteomes" id="UP000266796">
    <property type="component" value="Chromosome"/>
</dbReference>
<dbReference type="Pfam" id="PF13489">
    <property type="entry name" value="Methyltransf_23"/>
    <property type="match status" value="1"/>
</dbReference>
<organism evidence="6 7">
    <name type="scientific">Candidatus Kinetoplastidibacterium kentomonadis</name>
    <dbReference type="NCBI Taxonomy" id="1576550"/>
    <lineage>
        <taxon>Bacteria</taxon>
        <taxon>Pseudomonadati</taxon>
        <taxon>Pseudomonadota</taxon>
        <taxon>Betaproteobacteria</taxon>
        <taxon>Candidatus Kinetoplastidibacterium</taxon>
    </lineage>
</organism>
<evidence type="ECO:0000256" key="1">
    <source>
        <dbReference type="ARBA" id="ARBA00022603"/>
    </source>
</evidence>
<feature type="binding site" evidence="5">
    <location>
        <position position="67"/>
    </location>
    <ligand>
        <name>S-adenosyl-L-methionine</name>
        <dbReference type="ChEBI" id="CHEBI:59789"/>
    </ligand>
</feature>
<dbReference type="EMBL" id="CP025628">
    <property type="protein sequence ID" value="AWD32533.1"/>
    <property type="molecule type" value="Genomic_DNA"/>
</dbReference>
<dbReference type="KEGG" id="kso:CKSOR_00418"/>
<dbReference type="InterPro" id="IPR029063">
    <property type="entry name" value="SAM-dependent_MTases_sf"/>
</dbReference>
<dbReference type="UniPathway" id="UPA00232"/>
<keyword evidence="3 5" id="KW-0831">Ubiquinone biosynthesis</keyword>
<dbReference type="GO" id="GO:0102208">
    <property type="term" value="F:2-polyprenyl-6-hydroxyphenol methylase activity"/>
    <property type="evidence" value="ECO:0007669"/>
    <property type="project" value="UniProtKB-EC"/>
</dbReference>
<comment type="catalytic activity">
    <reaction evidence="5">
        <text>a 3-demethylubiquinol + S-adenosyl-L-methionine = a ubiquinol + S-adenosyl-L-homocysteine + H(+)</text>
        <dbReference type="Rhea" id="RHEA:44380"/>
        <dbReference type="Rhea" id="RHEA-COMP:9566"/>
        <dbReference type="Rhea" id="RHEA-COMP:10914"/>
        <dbReference type="ChEBI" id="CHEBI:15378"/>
        <dbReference type="ChEBI" id="CHEBI:17976"/>
        <dbReference type="ChEBI" id="CHEBI:57856"/>
        <dbReference type="ChEBI" id="CHEBI:59789"/>
        <dbReference type="ChEBI" id="CHEBI:84422"/>
        <dbReference type="EC" id="2.1.1.64"/>
    </reaction>
</comment>
<dbReference type="NCBIfam" id="TIGR01983">
    <property type="entry name" value="UbiG"/>
    <property type="match status" value="1"/>
</dbReference>
<dbReference type="OrthoDB" id="9801538at2"/>
<evidence type="ECO:0000256" key="2">
    <source>
        <dbReference type="ARBA" id="ARBA00022679"/>
    </source>
</evidence>
<gene>
    <name evidence="5 6" type="primary">ubiG</name>
    <name evidence="6" type="ORF">CKSOR_00418</name>
</gene>
<dbReference type="EC" id="2.1.1.222" evidence="5"/>
<dbReference type="GO" id="GO:0061542">
    <property type="term" value="F:3-demethylubiquinol 3-O-methyltransferase activity"/>
    <property type="evidence" value="ECO:0007669"/>
    <property type="project" value="UniProtKB-UniRule"/>
</dbReference>
<dbReference type="GO" id="GO:0032259">
    <property type="term" value="P:methylation"/>
    <property type="evidence" value="ECO:0007669"/>
    <property type="project" value="UniProtKB-KW"/>
</dbReference>
<accession>A0A3S7JA36</accession>
<dbReference type="RefSeq" id="WP_108673939.1">
    <property type="nucleotide sequence ID" value="NZ_CP025628.1"/>
</dbReference>
<evidence type="ECO:0000256" key="5">
    <source>
        <dbReference type="HAMAP-Rule" id="MF_00472"/>
    </source>
</evidence>
<dbReference type="AlphaFoldDB" id="A0A3S7JA36"/>
<keyword evidence="6" id="KW-0830">Ubiquinone</keyword>
<evidence type="ECO:0000313" key="6">
    <source>
        <dbReference type="EMBL" id="AWD32533.1"/>
    </source>
</evidence>
<keyword evidence="2 5" id="KW-0808">Transferase</keyword>
<keyword evidence="7" id="KW-1185">Reference proteome</keyword>
<dbReference type="EC" id="2.1.1.64" evidence="5"/>
<dbReference type="HAMAP" id="MF_00472">
    <property type="entry name" value="UbiG"/>
    <property type="match status" value="1"/>
</dbReference>
<proteinExistence type="inferred from homology"/>
<keyword evidence="1 5" id="KW-0489">Methyltransferase</keyword>
<feature type="binding site" evidence="5">
    <location>
        <position position="47"/>
    </location>
    <ligand>
        <name>S-adenosyl-L-methionine</name>
        <dbReference type="ChEBI" id="CHEBI:59789"/>
    </ligand>
</feature>
<dbReference type="SUPFAM" id="SSF53335">
    <property type="entry name" value="S-adenosyl-L-methionine-dependent methyltransferases"/>
    <property type="match status" value="1"/>
</dbReference>
<dbReference type="InterPro" id="IPR010233">
    <property type="entry name" value="UbiG_MeTrfase"/>
</dbReference>
<sequence>MENQNYLNENFGDNVNYEEISHFDNLADSWWIKDGKFKTLHLLNDIRVKWINDFVNIYKDKKILDVGCGGGILSETLSSLGGLVTGIDMSKKSIEIAKYHCRNYDVKPKYYRTSIELFEKTSSEKFDIITCMEMLEHVDNPISIINSCKNLLNDDGVIVLSTINRNLKSFLYAILGGEYIFNILPRGTHKYESFIKPSELYKIIIHHGLDLIDIIGISYNPFLEKFYLSKDVNINYMMMIKKKNYNY</sequence>
<comment type="function">
    <text evidence="5">O-methyltransferase that catalyzes the 2 O-methylation steps in the ubiquinone biosynthetic pathway.</text>
</comment>
<dbReference type="PANTHER" id="PTHR43464:SF19">
    <property type="entry name" value="UBIQUINONE BIOSYNTHESIS O-METHYLTRANSFERASE, MITOCHONDRIAL"/>
    <property type="match status" value="1"/>
</dbReference>
<keyword evidence="4 5" id="KW-0949">S-adenosyl-L-methionine</keyword>
<dbReference type="PANTHER" id="PTHR43464">
    <property type="entry name" value="METHYLTRANSFERASE"/>
    <property type="match status" value="1"/>
</dbReference>
<evidence type="ECO:0000256" key="3">
    <source>
        <dbReference type="ARBA" id="ARBA00022688"/>
    </source>
</evidence>